<evidence type="ECO:0008006" key="3">
    <source>
        <dbReference type="Google" id="ProtNLM"/>
    </source>
</evidence>
<keyword evidence="2" id="KW-1185">Reference proteome</keyword>
<dbReference type="Proteomes" id="UP001627154">
    <property type="component" value="Unassembled WGS sequence"/>
</dbReference>
<dbReference type="EMBL" id="JBJJXI010000122">
    <property type="protein sequence ID" value="KAL3389980.1"/>
    <property type="molecule type" value="Genomic_DNA"/>
</dbReference>
<accession>A0ABD2WA80</accession>
<comment type="caution">
    <text evidence="1">The sequence shown here is derived from an EMBL/GenBank/DDBJ whole genome shotgun (WGS) entry which is preliminary data.</text>
</comment>
<protein>
    <recommendedName>
        <fullName evidence="3">MULE transposase domain-containing protein</fullName>
    </recommendedName>
</protein>
<sequence>MGFEEKMRAARSKYVPPIPRNLKKLGSMLEEYKPMKGLFRGMVKGDKKEVALIFIHDDMIEPLNECCHLYMDGTFSMRSLIPGFRQIYIIHFRKLDAVRILNNVENFKKVINYNSTIKGFASIFVFLSSQTKTMYDVMWRGIFELVPKLKVNVTTIMCDFERAQIASLKENFDKVDICGCLFHYKSAIVKKWGKFRIIGHDHILEKAYAIPHLPSDRITDGINHIIDLIDEVDNNVALENFGKYLRKQWNPIRDVLSIFRNPVRTNNTCENFHLHATKYWKTQNDLENAK</sequence>
<reference evidence="1 2" key="1">
    <citation type="journal article" date="2024" name="bioRxiv">
        <title>A reference genome for Trichogramma kaykai: A tiny desert-dwelling parasitoid wasp with competing sex-ratio distorters.</title>
        <authorList>
            <person name="Culotta J."/>
            <person name="Lindsey A.R."/>
        </authorList>
    </citation>
    <scope>NUCLEOTIDE SEQUENCE [LARGE SCALE GENOMIC DNA]</scope>
    <source>
        <strain evidence="1 2">KSX58</strain>
    </source>
</reference>
<gene>
    <name evidence="1" type="ORF">TKK_015328</name>
</gene>
<evidence type="ECO:0000313" key="2">
    <source>
        <dbReference type="Proteomes" id="UP001627154"/>
    </source>
</evidence>
<proteinExistence type="predicted"/>
<dbReference type="AlphaFoldDB" id="A0ABD2WA80"/>
<organism evidence="1 2">
    <name type="scientific">Trichogramma kaykai</name>
    <dbReference type="NCBI Taxonomy" id="54128"/>
    <lineage>
        <taxon>Eukaryota</taxon>
        <taxon>Metazoa</taxon>
        <taxon>Ecdysozoa</taxon>
        <taxon>Arthropoda</taxon>
        <taxon>Hexapoda</taxon>
        <taxon>Insecta</taxon>
        <taxon>Pterygota</taxon>
        <taxon>Neoptera</taxon>
        <taxon>Endopterygota</taxon>
        <taxon>Hymenoptera</taxon>
        <taxon>Apocrita</taxon>
        <taxon>Proctotrupomorpha</taxon>
        <taxon>Chalcidoidea</taxon>
        <taxon>Trichogrammatidae</taxon>
        <taxon>Trichogramma</taxon>
    </lineage>
</organism>
<evidence type="ECO:0000313" key="1">
    <source>
        <dbReference type="EMBL" id="KAL3389980.1"/>
    </source>
</evidence>
<name>A0ABD2WA80_9HYME</name>